<gene>
    <name evidence="1" type="ORF">EZH22_04985</name>
</gene>
<dbReference type="EMBL" id="CP063362">
    <property type="protein sequence ID" value="QRG07744.1"/>
    <property type="molecule type" value="Genomic_DNA"/>
</dbReference>
<evidence type="ECO:0000313" key="2">
    <source>
        <dbReference type="Proteomes" id="UP000596427"/>
    </source>
</evidence>
<sequence>MFEAARRPLKICVDGSCIVLRSLDDAIGFVRAHPVGEHAEMLLDQMEAARLPDLQRRAWVAFETFADAMKLVPADASRRLM</sequence>
<dbReference type="Proteomes" id="UP000596427">
    <property type="component" value="Chromosome"/>
</dbReference>
<keyword evidence="2" id="KW-1185">Reference proteome</keyword>
<proteinExistence type="predicted"/>
<evidence type="ECO:0000313" key="1">
    <source>
        <dbReference type="EMBL" id="QRG07744.1"/>
    </source>
</evidence>
<reference evidence="1 2" key="1">
    <citation type="submission" date="2020-10" db="EMBL/GenBank/DDBJ databases">
        <title>Degradation of 1,4-Dioxane by Xanthobacter sp. YN2, via a Novel Group-2 Soluble Di-Iron Monooxygenase.</title>
        <authorList>
            <person name="Ma F."/>
            <person name="Wang Y."/>
            <person name="Yang J."/>
            <person name="Guo H."/>
            <person name="Su D."/>
            <person name="Yu L."/>
        </authorList>
    </citation>
    <scope>NUCLEOTIDE SEQUENCE [LARGE SCALE GENOMIC DNA]</scope>
    <source>
        <strain evidence="1 2">YN2</strain>
    </source>
</reference>
<organism evidence="1 2">
    <name type="scientific">Xanthobacter dioxanivorans</name>
    <dbReference type="NCBI Taxonomy" id="2528964"/>
    <lineage>
        <taxon>Bacteria</taxon>
        <taxon>Pseudomonadati</taxon>
        <taxon>Pseudomonadota</taxon>
        <taxon>Alphaproteobacteria</taxon>
        <taxon>Hyphomicrobiales</taxon>
        <taxon>Xanthobacteraceae</taxon>
        <taxon>Xanthobacter</taxon>
    </lineage>
</organism>
<protein>
    <submittedName>
        <fullName evidence="1">Uncharacterized protein</fullName>
    </submittedName>
</protein>
<dbReference type="RefSeq" id="WP_203194657.1">
    <property type="nucleotide sequence ID" value="NZ_CP063362.1"/>
</dbReference>
<dbReference type="KEGG" id="xdi:EZH22_04985"/>
<accession>A0A974PQY1</accession>
<name>A0A974PQY1_9HYPH</name>
<dbReference type="AlphaFoldDB" id="A0A974PQY1"/>